<reference evidence="1" key="2">
    <citation type="journal article" date="2020" name="Nat. Commun.">
        <title>Large-scale genome sequencing of mycorrhizal fungi provides insights into the early evolution of symbiotic traits.</title>
        <authorList>
            <person name="Miyauchi S."/>
            <person name="Kiss E."/>
            <person name="Kuo A."/>
            <person name="Drula E."/>
            <person name="Kohler A."/>
            <person name="Sanchez-Garcia M."/>
            <person name="Morin E."/>
            <person name="Andreopoulos B."/>
            <person name="Barry K.W."/>
            <person name="Bonito G."/>
            <person name="Buee M."/>
            <person name="Carver A."/>
            <person name="Chen C."/>
            <person name="Cichocki N."/>
            <person name="Clum A."/>
            <person name="Culley D."/>
            <person name="Crous P.W."/>
            <person name="Fauchery L."/>
            <person name="Girlanda M."/>
            <person name="Hayes R.D."/>
            <person name="Keri Z."/>
            <person name="LaButti K."/>
            <person name="Lipzen A."/>
            <person name="Lombard V."/>
            <person name="Magnuson J."/>
            <person name="Maillard F."/>
            <person name="Murat C."/>
            <person name="Nolan M."/>
            <person name="Ohm R.A."/>
            <person name="Pangilinan J."/>
            <person name="Pereira M.F."/>
            <person name="Perotto S."/>
            <person name="Peter M."/>
            <person name="Pfister S."/>
            <person name="Riley R."/>
            <person name="Sitrit Y."/>
            <person name="Stielow J.B."/>
            <person name="Szollosi G."/>
            <person name="Zifcakova L."/>
            <person name="Stursova M."/>
            <person name="Spatafora J.W."/>
            <person name="Tedersoo L."/>
            <person name="Vaario L.M."/>
            <person name="Yamada A."/>
            <person name="Yan M."/>
            <person name="Wang P."/>
            <person name="Xu J."/>
            <person name="Bruns T."/>
            <person name="Baldrian P."/>
            <person name="Vilgalys R."/>
            <person name="Dunand C."/>
            <person name="Henrissat B."/>
            <person name="Grigoriev I.V."/>
            <person name="Hibbett D."/>
            <person name="Nagy L.G."/>
            <person name="Martin F.M."/>
        </authorList>
    </citation>
    <scope>NUCLEOTIDE SEQUENCE</scope>
    <source>
        <strain evidence="1">P2</strain>
    </source>
</reference>
<keyword evidence="2" id="KW-1185">Reference proteome</keyword>
<sequence length="716" mass="78937">MSSDNPNPNSPGLLPEGTGFTAVDTISANDKPLSDILSRILQHEETGIPLVVRGLNADPNWSPLPGPDPPKEGKDAEHQPPVDDPERQDAPPSKDAFVWVHQLSLIPKDLLPLGPRETSPVTVEGYHLQNNANNRSGCKPLRQNHCASTFHWLTLNSVEAASDVWFILEASHADQMEARLSALPAGSQTMFMAASELLSCSFPVFRHVQSAGDLLVIPPRCFAQNLWEGSSTSVSWSHMSIHGLSLALHYELPMYRRLCLPEEYGVRKVIYTTMKSHALRINEFLSGLDLDTPHSIPRMANELQKLIRLFDDVLLEGYSDDHDSLFLPDHTEHNPTCHYCGASLFLSYFDCAGVCFDLETDSPRVDMSTRVCSACYVEGRFCACKSMTPRRLRNFSNVLRERNDAVSTLTSYSASRLVQIDDLGEISERNFSWPRIVVFQAAKELWKLGNAPEIDRRGRTCTPRSGQRSHMAPPNFLINCKKCHAAKCFRHLLGGNIHSSEALLASVADSDSTIWHQLHLAARQRNVPSCWVQGQSIGIAEQLAFFALNFSSTSPVNGETSVGFYDGHGLQTLTGFVSTHGEDESGDRSLRARSSAPTGSRASSRSTVVPQSDIETSDYPPATVGRIPHRSTEHDNTGVGSSMPGSKRPRNPESQDETEPPPKRTRLRRSSTRTLQATSSRSSITTKEVVATAVLQPPSQSQLDEPGTLQSENTQD</sequence>
<proteinExistence type="predicted"/>
<evidence type="ECO:0000313" key="1">
    <source>
        <dbReference type="EMBL" id="KAF9642821.1"/>
    </source>
</evidence>
<comment type="caution">
    <text evidence="1">The sequence shown here is derived from an EMBL/GenBank/DDBJ whole genome shotgun (WGS) entry which is preliminary data.</text>
</comment>
<accession>A0ACB6YZL5</accession>
<protein>
    <submittedName>
        <fullName evidence="1">Uncharacterized protein</fullName>
    </submittedName>
</protein>
<name>A0ACB6YZL5_THEGA</name>
<reference evidence="1" key="1">
    <citation type="submission" date="2019-10" db="EMBL/GenBank/DDBJ databases">
        <authorList>
            <consortium name="DOE Joint Genome Institute"/>
            <person name="Kuo A."/>
            <person name="Miyauchi S."/>
            <person name="Kiss E."/>
            <person name="Drula E."/>
            <person name="Kohler A."/>
            <person name="Sanchez-Garcia M."/>
            <person name="Andreopoulos B."/>
            <person name="Barry K.W."/>
            <person name="Bonito G."/>
            <person name="Buee M."/>
            <person name="Carver A."/>
            <person name="Chen C."/>
            <person name="Cichocki N."/>
            <person name="Clum A."/>
            <person name="Culley D."/>
            <person name="Crous P.W."/>
            <person name="Fauchery L."/>
            <person name="Girlanda M."/>
            <person name="Hayes R."/>
            <person name="Keri Z."/>
            <person name="Labutti K."/>
            <person name="Lipzen A."/>
            <person name="Lombard V."/>
            <person name="Magnuson J."/>
            <person name="Maillard F."/>
            <person name="Morin E."/>
            <person name="Murat C."/>
            <person name="Nolan M."/>
            <person name="Ohm R."/>
            <person name="Pangilinan J."/>
            <person name="Pereira M."/>
            <person name="Perotto S."/>
            <person name="Peter M."/>
            <person name="Riley R."/>
            <person name="Sitrit Y."/>
            <person name="Stielow B."/>
            <person name="Szollosi G."/>
            <person name="Zifcakova L."/>
            <person name="Stursova M."/>
            <person name="Spatafora J.W."/>
            <person name="Tedersoo L."/>
            <person name="Vaario L.-M."/>
            <person name="Yamada A."/>
            <person name="Yan M."/>
            <person name="Wang P."/>
            <person name="Xu J."/>
            <person name="Bruns T."/>
            <person name="Baldrian P."/>
            <person name="Vilgalys R."/>
            <person name="Henrissat B."/>
            <person name="Grigoriev I.V."/>
            <person name="Hibbett D."/>
            <person name="Nagy L.G."/>
            <person name="Martin F.M."/>
        </authorList>
    </citation>
    <scope>NUCLEOTIDE SEQUENCE</scope>
    <source>
        <strain evidence="1">P2</strain>
    </source>
</reference>
<dbReference type="EMBL" id="MU118346">
    <property type="protein sequence ID" value="KAF9642821.1"/>
    <property type="molecule type" value="Genomic_DNA"/>
</dbReference>
<dbReference type="Proteomes" id="UP000886501">
    <property type="component" value="Unassembled WGS sequence"/>
</dbReference>
<gene>
    <name evidence="1" type="ORF">BDM02DRAFT_3192626</name>
</gene>
<evidence type="ECO:0000313" key="2">
    <source>
        <dbReference type="Proteomes" id="UP000886501"/>
    </source>
</evidence>
<organism evidence="1 2">
    <name type="scientific">Thelephora ganbajun</name>
    <name type="common">Ganba fungus</name>
    <dbReference type="NCBI Taxonomy" id="370292"/>
    <lineage>
        <taxon>Eukaryota</taxon>
        <taxon>Fungi</taxon>
        <taxon>Dikarya</taxon>
        <taxon>Basidiomycota</taxon>
        <taxon>Agaricomycotina</taxon>
        <taxon>Agaricomycetes</taxon>
        <taxon>Thelephorales</taxon>
        <taxon>Thelephoraceae</taxon>
        <taxon>Thelephora</taxon>
    </lineage>
</organism>